<protein>
    <recommendedName>
        <fullName evidence="1">catechol O-methyltransferase</fullName>
        <ecNumber evidence="1">2.1.1.6</ecNumber>
    </recommendedName>
</protein>
<dbReference type="InterPro" id="IPR029063">
    <property type="entry name" value="SAM-dependent_MTases_sf"/>
</dbReference>
<comment type="similarity">
    <text evidence="6">Belongs to the class I-like SAM-binding methyltransferase superfamily. Cation-dependent O-methyltransferase family.</text>
</comment>
<proteinExistence type="inferred from homology"/>
<evidence type="ECO:0000256" key="2">
    <source>
        <dbReference type="ARBA" id="ARBA00022603"/>
    </source>
</evidence>
<keyword evidence="2" id="KW-0489">Methyltransferase</keyword>
<dbReference type="GO" id="GO:0032259">
    <property type="term" value="P:methylation"/>
    <property type="evidence" value="ECO:0007669"/>
    <property type="project" value="UniProtKB-KW"/>
</dbReference>
<name>A0A0A1TRL5_9HYPO</name>
<gene>
    <name evidence="7" type="ORF">VHEMI10269</name>
</gene>
<dbReference type="InterPro" id="IPR002935">
    <property type="entry name" value="SAM_O-MeTrfase"/>
</dbReference>
<evidence type="ECO:0000256" key="4">
    <source>
        <dbReference type="ARBA" id="ARBA00022691"/>
    </source>
</evidence>
<evidence type="ECO:0000313" key="8">
    <source>
        <dbReference type="Proteomes" id="UP000039046"/>
    </source>
</evidence>
<dbReference type="GO" id="GO:0008171">
    <property type="term" value="F:O-methyltransferase activity"/>
    <property type="evidence" value="ECO:0007669"/>
    <property type="project" value="InterPro"/>
</dbReference>
<dbReference type="GO" id="GO:0006584">
    <property type="term" value="P:catecholamine metabolic process"/>
    <property type="evidence" value="ECO:0007669"/>
    <property type="project" value="UniProtKB-KW"/>
</dbReference>
<reference evidence="7 8" key="1">
    <citation type="journal article" date="2015" name="Genome Announc.">
        <title>Draft Genome Sequence and Gene Annotation of the Entomopathogenic Fungus Verticillium hemipterigenum.</title>
        <authorList>
            <person name="Horn F."/>
            <person name="Habel A."/>
            <person name="Scharf D.H."/>
            <person name="Dworschak J."/>
            <person name="Brakhage A.A."/>
            <person name="Guthke R."/>
            <person name="Hertweck C."/>
            <person name="Linde J."/>
        </authorList>
    </citation>
    <scope>NUCLEOTIDE SEQUENCE [LARGE SCALE GENOMIC DNA]</scope>
</reference>
<dbReference type="Proteomes" id="UP000039046">
    <property type="component" value="Unassembled WGS sequence"/>
</dbReference>
<keyword evidence="3" id="KW-0808">Transferase</keyword>
<accession>A0A0A1TRL5</accession>
<evidence type="ECO:0000313" key="7">
    <source>
        <dbReference type="EMBL" id="CEJ94755.1"/>
    </source>
</evidence>
<evidence type="ECO:0000256" key="1">
    <source>
        <dbReference type="ARBA" id="ARBA00012880"/>
    </source>
</evidence>
<dbReference type="AlphaFoldDB" id="A0A0A1TRL5"/>
<dbReference type="PANTHER" id="PTHR43836:SF2">
    <property type="entry name" value="CATECHOL O-METHYLTRANSFERASE 1-RELATED"/>
    <property type="match status" value="1"/>
</dbReference>
<dbReference type="PROSITE" id="PS51682">
    <property type="entry name" value="SAM_OMT_I"/>
    <property type="match status" value="1"/>
</dbReference>
<keyword evidence="5" id="KW-0128">Catecholamine metabolism</keyword>
<keyword evidence="4" id="KW-0949">S-adenosyl-L-methionine</keyword>
<evidence type="ECO:0000256" key="3">
    <source>
        <dbReference type="ARBA" id="ARBA00022679"/>
    </source>
</evidence>
<dbReference type="OrthoDB" id="186626at2759"/>
<organism evidence="7 8">
    <name type="scientific">[Torrubiella] hemipterigena</name>
    <dbReference type="NCBI Taxonomy" id="1531966"/>
    <lineage>
        <taxon>Eukaryota</taxon>
        <taxon>Fungi</taxon>
        <taxon>Dikarya</taxon>
        <taxon>Ascomycota</taxon>
        <taxon>Pezizomycotina</taxon>
        <taxon>Sordariomycetes</taxon>
        <taxon>Hypocreomycetidae</taxon>
        <taxon>Hypocreales</taxon>
        <taxon>Clavicipitaceae</taxon>
        <taxon>Clavicipitaceae incertae sedis</taxon>
        <taxon>'Torrubiella' clade</taxon>
    </lineage>
</organism>
<keyword evidence="8" id="KW-1185">Reference proteome</keyword>
<evidence type="ECO:0000256" key="5">
    <source>
        <dbReference type="ARBA" id="ARBA00022939"/>
    </source>
</evidence>
<dbReference type="Pfam" id="PF01596">
    <property type="entry name" value="Methyltransf_3"/>
    <property type="match status" value="1"/>
</dbReference>
<dbReference type="EC" id="2.1.1.6" evidence="1"/>
<dbReference type="EMBL" id="CDHN01000007">
    <property type="protein sequence ID" value="CEJ94755.1"/>
    <property type="molecule type" value="Genomic_DNA"/>
</dbReference>
<sequence length="254" mass="28403">MEERRKLYHKYPSMRKLEEMGDAYVEWNDGREATLIRWIYEHPQFPSMRNNPDVICAAMDEFAAQSDFLINIGPDKGQKVAALIAETKPTVFVELGGYVGYSAILFGKALKEAHKDAASSDAKPVFWSLEADPLFAGIAMNLVDLAGLSDVVKVVTGKAADSLARLKQEGKLSSIDMLFLDHMEEIYHIDLQVVESLELLKKGSHVVADNVLRPGAPEYREYVRKHPKLETWAIPGLIIPGEFGDEIEVSKVIE</sequence>
<evidence type="ECO:0000256" key="6">
    <source>
        <dbReference type="ARBA" id="ARBA00023453"/>
    </source>
</evidence>
<dbReference type="SUPFAM" id="SSF53335">
    <property type="entry name" value="S-adenosyl-L-methionine-dependent methyltransferases"/>
    <property type="match status" value="1"/>
</dbReference>
<dbReference type="HOGENOM" id="CLU_050461_4_0_1"/>
<dbReference type="Gene3D" id="3.40.50.150">
    <property type="entry name" value="Vaccinia Virus protein VP39"/>
    <property type="match status" value="1"/>
</dbReference>
<dbReference type="PANTHER" id="PTHR43836">
    <property type="entry name" value="CATECHOL O-METHYLTRANSFERASE 1-RELATED"/>
    <property type="match status" value="1"/>
</dbReference>